<organism evidence="2 3">
    <name type="scientific">Racocetra fulgida</name>
    <dbReference type="NCBI Taxonomy" id="60492"/>
    <lineage>
        <taxon>Eukaryota</taxon>
        <taxon>Fungi</taxon>
        <taxon>Fungi incertae sedis</taxon>
        <taxon>Mucoromycota</taxon>
        <taxon>Glomeromycotina</taxon>
        <taxon>Glomeromycetes</taxon>
        <taxon>Diversisporales</taxon>
        <taxon>Gigasporaceae</taxon>
        <taxon>Racocetra</taxon>
    </lineage>
</organism>
<gene>
    <name evidence="2" type="ORF">RFULGI_LOCUS11359</name>
</gene>
<evidence type="ECO:0000313" key="3">
    <source>
        <dbReference type="Proteomes" id="UP000789396"/>
    </source>
</evidence>
<protein>
    <submittedName>
        <fullName evidence="2">19192_t:CDS:1</fullName>
    </submittedName>
</protein>
<proteinExistence type="predicted"/>
<feature type="compositionally biased region" description="Polar residues" evidence="1">
    <location>
        <begin position="464"/>
        <end position="477"/>
    </location>
</feature>
<dbReference type="EMBL" id="CAJVPZ010024593">
    <property type="protein sequence ID" value="CAG8719567.1"/>
    <property type="molecule type" value="Genomic_DNA"/>
</dbReference>
<dbReference type="Proteomes" id="UP000789396">
    <property type="component" value="Unassembled WGS sequence"/>
</dbReference>
<dbReference type="SUPFAM" id="SSF56112">
    <property type="entry name" value="Protein kinase-like (PK-like)"/>
    <property type="match status" value="1"/>
</dbReference>
<dbReference type="InterPro" id="IPR011009">
    <property type="entry name" value="Kinase-like_dom_sf"/>
</dbReference>
<feature type="region of interest" description="Disordered" evidence="1">
    <location>
        <begin position="442"/>
        <end position="493"/>
    </location>
</feature>
<comment type="caution">
    <text evidence="2">The sequence shown here is derived from an EMBL/GenBank/DDBJ whole genome shotgun (WGS) entry which is preliminary data.</text>
</comment>
<reference evidence="2" key="1">
    <citation type="submission" date="2021-06" db="EMBL/GenBank/DDBJ databases">
        <authorList>
            <person name="Kallberg Y."/>
            <person name="Tangrot J."/>
            <person name="Rosling A."/>
        </authorList>
    </citation>
    <scope>NUCLEOTIDE SEQUENCE</scope>
    <source>
        <strain evidence="2">IN212</strain>
    </source>
</reference>
<dbReference type="AlphaFoldDB" id="A0A9N9I440"/>
<sequence>ANNIRFSDKLEYASTHSVNLAPRGEQREPNDLKELLQALICTLTCLKGMHEIKPQPIMHRDVRWPNIIRHYDEYQNFILIDFDYATFSPAVEPLQEFSESDHAPEMLNKKHDFKDALASKTDDDTKRIDQSSVNTTFTKTENSNDTHEQIDLQCDDIPVSDITNNASTSDNAPNSDVSFKDKEIEFLERVRKEQIRNEVRERKREKLIRNNKASAYRDQEPIQKNFTPKIDQNVLEEPINQTQNTISSEIKIPYNKKVEQGLIYELFEFIRDTDPMSLRNLKKIPLNSIFIKQISDIPVDIDLTSGSIPHLAHLFGKAEKTGRKEKLRWYYYSEEYEKRVSNLSSEKNISDQMARTQIYDEMMQYLLGIKREYLRKMTQKARTIYTLFKGIGTDKIEYISYSVDAISSLTGTQIQNIISLYTEKLDAQVSLLESQKLIGVKNSSRAHDQPKSDSEETLSETKVRLSTTPSIPLSHTSNSEDEDGNKNNDINTILSDDEEDVGYYYDLEQYPNLYKDGNSESVDYYGIADETLCPLCKLDHDDDEDIEGRYKIGSYYIKCEQRGIEIEANKTLTPEYLEWHNKFTGLPNVLTDNIRSKLYKRYKKETGFDPWIMSETFESPQIEKDAEKKTLFVPQ</sequence>
<keyword evidence="3" id="KW-1185">Reference proteome</keyword>
<evidence type="ECO:0000256" key="1">
    <source>
        <dbReference type="SAM" id="MobiDB-lite"/>
    </source>
</evidence>
<feature type="compositionally biased region" description="Basic and acidic residues" evidence="1">
    <location>
        <begin position="445"/>
        <end position="463"/>
    </location>
</feature>
<evidence type="ECO:0000313" key="2">
    <source>
        <dbReference type="EMBL" id="CAG8719567.1"/>
    </source>
</evidence>
<dbReference type="OrthoDB" id="2423674at2759"/>
<feature type="non-terminal residue" evidence="2">
    <location>
        <position position="635"/>
    </location>
</feature>
<accession>A0A9N9I440</accession>
<name>A0A9N9I440_9GLOM</name>
<feature type="non-terminal residue" evidence="2">
    <location>
        <position position="1"/>
    </location>
</feature>